<keyword evidence="2 5" id="KW-0689">Ribosomal protein</keyword>
<dbReference type="GO" id="GO:0006412">
    <property type="term" value="P:translation"/>
    <property type="evidence" value="ECO:0007669"/>
    <property type="project" value="UniProtKB-UniRule"/>
</dbReference>
<dbReference type="GO" id="GO:1990904">
    <property type="term" value="C:ribonucleoprotein complex"/>
    <property type="evidence" value="ECO:0007669"/>
    <property type="project" value="UniProtKB-KW"/>
</dbReference>
<dbReference type="RefSeq" id="WP_145096001.1">
    <property type="nucleotide sequence ID" value="NZ_CP036274.1"/>
</dbReference>
<evidence type="ECO:0000256" key="5">
    <source>
        <dbReference type="HAMAP-Rule" id="MF_01328"/>
    </source>
</evidence>
<dbReference type="Proteomes" id="UP000315017">
    <property type="component" value="Chromosome"/>
</dbReference>
<dbReference type="NCBIfam" id="TIGR03953">
    <property type="entry name" value="rplD_bact"/>
    <property type="match status" value="1"/>
</dbReference>
<protein>
    <recommendedName>
        <fullName evidence="4 5">Large ribosomal subunit protein uL4</fullName>
    </recommendedName>
</protein>
<sequence length="211" mass="23134">MVSLPVFDRAGKEVGKYEIDPAQIAPSINKQLLHDVVVMYQASRRMGTHKTKTRSEVRGTTKKMYRQKGTGNARAGSKQAAQRRGGGHVFALRNRDYSYRLPKKAIQSATRMAIASKLQSQDVVVLDELSLSAPKTQEVAAILRALQLQGVSLMLATAALDPMVYKSARNIDKVSVAPVSDLNALSVLVPKKLVLTRAALDVIRDRAKKPE</sequence>
<keyword evidence="5" id="KW-0699">rRNA-binding</keyword>
<dbReference type="Pfam" id="PF00573">
    <property type="entry name" value="Ribosomal_L4"/>
    <property type="match status" value="1"/>
</dbReference>
<dbReference type="OrthoDB" id="9803201at2"/>
<comment type="function">
    <text evidence="5">One of the primary rRNA binding proteins, this protein initially binds near the 5'-end of the 23S rRNA. It is important during the early stages of 50S assembly. It makes multiple contacts with different domains of the 23S rRNA in the assembled 50S subunit and ribosome.</text>
</comment>
<evidence type="ECO:0000256" key="2">
    <source>
        <dbReference type="ARBA" id="ARBA00022980"/>
    </source>
</evidence>
<dbReference type="PANTHER" id="PTHR10746">
    <property type="entry name" value="50S RIBOSOMAL PROTEIN L4"/>
    <property type="match status" value="1"/>
</dbReference>
<dbReference type="AlphaFoldDB" id="A0A517YJS6"/>
<dbReference type="EMBL" id="CP036274">
    <property type="protein sequence ID" value="QDU30475.1"/>
    <property type="molecule type" value="Genomic_DNA"/>
</dbReference>
<dbReference type="InterPro" id="IPR013005">
    <property type="entry name" value="Ribosomal_uL4-like"/>
</dbReference>
<evidence type="ECO:0000256" key="3">
    <source>
        <dbReference type="ARBA" id="ARBA00023274"/>
    </source>
</evidence>
<dbReference type="Gene3D" id="3.40.1370.10">
    <property type="match status" value="1"/>
</dbReference>
<name>A0A517YJS6_9BACT</name>
<feature type="region of interest" description="Disordered" evidence="6">
    <location>
        <begin position="66"/>
        <end position="85"/>
    </location>
</feature>
<dbReference type="KEGG" id="aagg:ETAA8_56150"/>
<evidence type="ECO:0000313" key="7">
    <source>
        <dbReference type="EMBL" id="QDU30475.1"/>
    </source>
</evidence>
<dbReference type="GO" id="GO:0019843">
    <property type="term" value="F:rRNA binding"/>
    <property type="evidence" value="ECO:0007669"/>
    <property type="project" value="UniProtKB-UniRule"/>
</dbReference>
<proteinExistence type="inferred from homology"/>
<comment type="function">
    <text evidence="5">Forms part of the polypeptide exit tunnel.</text>
</comment>
<dbReference type="SUPFAM" id="SSF52166">
    <property type="entry name" value="Ribosomal protein L4"/>
    <property type="match status" value="1"/>
</dbReference>
<keyword evidence="5" id="KW-0694">RNA-binding</keyword>
<evidence type="ECO:0000256" key="6">
    <source>
        <dbReference type="SAM" id="MobiDB-lite"/>
    </source>
</evidence>
<dbReference type="HAMAP" id="MF_01328_B">
    <property type="entry name" value="Ribosomal_uL4_B"/>
    <property type="match status" value="1"/>
</dbReference>
<gene>
    <name evidence="5 7" type="primary">rplD</name>
    <name evidence="7" type="ORF">ETAA8_56150</name>
</gene>
<dbReference type="PANTHER" id="PTHR10746:SF6">
    <property type="entry name" value="LARGE RIBOSOMAL SUBUNIT PROTEIN UL4M"/>
    <property type="match status" value="1"/>
</dbReference>
<keyword evidence="8" id="KW-1185">Reference proteome</keyword>
<evidence type="ECO:0000256" key="1">
    <source>
        <dbReference type="ARBA" id="ARBA00010528"/>
    </source>
</evidence>
<reference evidence="7 8" key="1">
    <citation type="submission" date="2019-02" db="EMBL/GenBank/DDBJ databases">
        <title>Deep-cultivation of Planctomycetes and their phenomic and genomic characterization uncovers novel biology.</title>
        <authorList>
            <person name="Wiegand S."/>
            <person name="Jogler M."/>
            <person name="Boedeker C."/>
            <person name="Pinto D."/>
            <person name="Vollmers J."/>
            <person name="Rivas-Marin E."/>
            <person name="Kohn T."/>
            <person name="Peeters S.H."/>
            <person name="Heuer A."/>
            <person name="Rast P."/>
            <person name="Oberbeckmann S."/>
            <person name="Bunk B."/>
            <person name="Jeske O."/>
            <person name="Meyerdierks A."/>
            <person name="Storesund J.E."/>
            <person name="Kallscheuer N."/>
            <person name="Luecker S."/>
            <person name="Lage O.M."/>
            <person name="Pohl T."/>
            <person name="Merkel B.J."/>
            <person name="Hornburger P."/>
            <person name="Mueller R.-W."/>
            <person name="Bruemmer F."/>
            <person name="Labrenz M."/>
            <person name="Spormann A.M."/>
            <person name="Op den Camp H."/>
            <person name="Overmann J."/>
            <person name="Amann R."/>
            <person name="Jetten M.S.M."/>
            <person name="Mascher T."/>
            <person name="Medema M.H."/>
            <person name="Devos D.P."/>
            <person name="Kaster A.-K."/>
            <person name="Ovreas L."/>
            <person name="Rohde M."/>
            <person name="Galperin M.Y."/>
            <person name="Jogler C."/>
        </authorList>
    </citation>
    <scope>NUCLEOTIDE SEQUENCE [LARGE SCALE GENOMIC DNA]</scope>
    <source>
        <strain evidence="7 8">ETA_A8</strain>
    </source>
</reference>
<organism evidence="7 8">
    <name type="scientific">Anatilimnocola aggregata</name>
    <dbReference type="NCBI Taxonomy" id="2528021"/>
    <lineage>
        <taxon>Bacteria</taxon>
        <taxon>Pseudomonadati</taxon>
        <taxon>Planctomycetota</taxon>
        <taxon>Planctomycetia</taxon>
        <taxon>Pirellulales</taxon>
        <taxon>Pirellulaceae</taxon>
        <taxon>Anatilimnocola</taxon>
    </lineage>
</organism>
<accession>A0A517YJS6</accession>
<comment type="subunit">
    <text evidence="5">Part of the 50S ribosomal subunit.</text>
</comment>
<evidence type="ECO:0000256" key="4">
    <source>
        <dbReference type="ARBA" id="ARBA00035244"/>
    </source>
</evidence>
<keyword evidence="3 5" id="KW-0687">Ribonucleoprotein</keyword>
<evidence type="ECO:0000313" key="8">
    <source>
        <dbReference type="Proteomes" id="UP000315017"/>
    </source>
</evidence>
<dbReference type="GO" id="GO:0003735">
    <property type="term" value="F:structural constituent of ribosome"/>
    <property type="evidence" value="ECO:0007669"/>
    <property type="project" value="InterPro"/>
</dbReference>
<comment type="similarity">
    <text evidence="1 5">Belongs to the universal ribosomal protein uL4 family.</text>
</comment>
<dbReference type="InterPro" id="IPR002136">
    <property type="entry name" value="Ribosomal_uL4"/>
</dbReference>
<dbReference type="GO" id="GO:0005840">
    <property type="term" value="C:ribosome"/>
    <property type="evidence" value="ECO:0007669"/>
    <property type="project" value="UniProtKB-KW"/>
</dbReference>
<dbReference type="InterPro" id="IPR023574">
    <property type="entry name" value="Ribosomal_uL4_dom_sf"/>
</dbReference>